<reference evidence="1 2" key="1">
    <citation type="submission" date="2012-12" db="EMBL/GenBank/DDBJ databases">
        <title>The Genome Sequence of Bacillus cereus VD118.</title>
        <authorList>
            <consortium name="The Broad Institute Genome Sequencing Platform"/>
            <consortium name="The Broad Institute Genome Sequencing Center for Infectious Disease"/>
            <person name="Feldgarden M."/>
            <person name="Van der Auwera G.A."/>
            <person name="Mahillon J."/>
            <person name="Duprez V."/>
            <person name="Timmery S."/>
            <person name="Mattelet C."/>
            <person name="Dierick K."/>
            <person name="Sun M."/>
            <person name="Yu Z."/>
            <person name="Zhu L."/>
            <person name="Hu X."/>
            <person name="Shank E.B."/>
            <person name="Swiecicka I."/>
            <person name="Hansen B.M."/>
            <person name="Andrup L."/>
            <person name="Walker B."/>
            <person name="Young S.K."/>
            <person name="Zeng Q."/>
            <person name="Gargeya S."/>
            <person name="Fitzgerald M."/>
            <person name="Haas B."/>
            <person name="Abouelleil A."/>
            <person name="Alvarado L."/>
            <person name="Arachchi H.M."/>
            <person name="Berlin A.M."/>
            <person name="Chapman S.B."/>
            <person name="Dewar J."/>
            <person name="Goldberg J."/>
            <person name="Griggs A."/>
            <person name="Gujja S."/>
            <person name="Hansen M."/>
            <person name="Howarth C."/>
            <person name="Imamovic A."/>
            <person name="Larimer J."/>
            <person name="McCowan C."/>
            <person name="Murphy C."/>
            <person name="Neiman D."/>
            <person name="Pearson M."/>
            <person name="Priest M."/>
            <person name="Roberts A."/>
            <person name="Saif S."/>
            <person name="Shea T."/>
            <person name="Sisk P."/>
            <person name="Sykes S."/>
            <person name="Wortman J."/>
            <person name="Nusbaum C."/>
            <person name="Birren B."/>
        </authorList>
    </citation>
    <scope>NUCLEOTIDE SEQUENCE [LARGE SCALE GENOMIC DNA]</scope>
    <source>
        <strain evidence="1 2">VD118</strain>
    </source>
</reference>
<evidence type="ECO:0000313" key="1">
    <source>
        <dbReference type="EMBL" id="EOP71208.1"/>
    </source>
</evidence>
<comment type="caution">
    <text evidence="1">The sequence shown here is derived from an EMBL/GenBank/DDBJ whole genome shotgun (WGS) entry which is preliminary data.</text>
</comment>
<dbReference type="Proteomes" id="UP000014019">
    <property type="component" value="Unassembled WGS sequence"/>
</dbReference>
<evidence type="ECO:0000313" key="2">
    <source>
        <dbReference type="Proteomes" id="UP000014019"/>
    </source>
</evidence>
<sequence>MSNSDSVPLPIYFKSKIYDVGRETTCSSLYIYHNVAFIRVFKR</sequence>
<dbReference type="AlphaFoldDB" id="R8QL86"/>
<protein>
    <submittedName>
        <fullName evidence="1">Uncharacterized protein</fullName>
    </submittedName>
</protein>
<dbReference type="EMBL" id="AHEZ01000041">
    <property type="protein sequence ID" value="EOP71208.1"/>
    <property type="molecule type" value="Genomic_DNA"/>
</dbReference>
<organism evidence="1 2">
    <name type="scientific">Bacillus cereus VD118</name>
    <dbReference type="NCBI Taxonomy" id="1053231"/>
    <lineage>
        <taxon>Bacteria</taxon>
        <taxon>Bacillati</taxon>
        <taxon>Bacillota</taxon>
        <taxon>Bacilli</taxon>
        <taxon>Bacillales</taxon>
        <taxon>Bacillaceae</taxon>
        <taxon>Bacillus</taxon>
        <taxon>Bacillus cereus group</taxon>
    </lineage>
</organism>
<gene>
    <name evidence="1" type="ORF">IIQ_00589</name>
</gene>
<name>R8QL86_BACCE</name>
<accession>R8QL86</accession>
<dbReference type="HOGENOM" id="CLU_3229216_0_0_9"/>
<proteinExistence type="predicted"/>